<evidence type="ECO:0000313" key="3">
    <source>
        <dbReference type="Proteomes" id="UP000604046"/>
    </source>
</evidence>
<evidence type="ECO:0000256" key="1">
    <source>
        <dbReference type="SAM" id="Coils"/>
    </source>
</evidence>
<accession>A0A812GPS4</accession>
<organism evidence="2 3">
    <name type="scientific">Symbiodinium natans</name>
    <dbReference type="NCBI Taxonomy" id="878477"/>
    <lineage>
        <taxon>Eukaryota</taxon>
        <taxon>Sar</taxon>
        <taxon>Alveolata</taxon>
        <taxon>Dinophyceae</taxon>
        <taxon>Suessiales</taxon>
        <taxon>Symbiodiniaceae</taxon>
        <taxon>Symbiodinium</taxon>
    </lineage>
</organism>
<feature type="non-terminal residue" evidence="2">
    <location>
        <position position="1"/>
    </location>
</feature>
<protein>
    <submittedName>
        <fullName evidence="2">Uncharacterized protein</fullName>
    </submittedName>
</protein>
<name>A0A812GPS4_9DINO</name>
<keyword evidence="3" id="KW-1185">Reference proteome</keyword>
<reference evidence="2" key="1">
    <citation type="submission" date="2021-02" db="EMBL/GenBank/DDBJ databases">
        <authorList>
            <person name="Dougan E. K."/>
            <person name="Rhodes N."/>
            <person name="Thang M."/>
            <person name="Chan C."/>
        </authorList>
    </citation>
    <scope>NUCLEOTIDE SEQUENCE</scope>
</reference>
<feature type="coiled-coil region" evidence="1">
    <location>
        <begin position="24"/>
        <end position="83"/>
    </location>
</feature>
<sequence length="103" mass="11927">ERAEQSVRRLQEQVELGSLPQAQMRTDRLLRNELEAELEKARKETHQSVAEAQSLLQQKRSEVEELRATSRTQQEQLAELRTDLEESVLVHEKMEAGSQFLEG</sequence>
<evidence type="ECO:0000313" key="2">
    <source>
        <dbReference type="EMBL" id="CAE6922751.1"/>
    </source>
</evidence>
<dbReference type="EMBL" id="CAJNDS010000025">
    <property type="protein sequence ID" value="CAE6922751.1"/>
    <property type="molecule type" value="Genomic_DNA"/>
</dbReference>
<proteinExistence type="predicted"/>
<dbReference type="AlphaFoldDB" id="A0A812GPS4"/>
<gene>
    <name evidence="2" type="ORF">SNAT2548_LOCUS532</name>
</gene>
<keyword evidence="1" id="KW-0175">Coiled coil</keyword>
<comment type="caution">
    <text evidence="2">The sequence shown here is derived from an EMBL/GenBank/DDBJ whole genome shotgun (WGS) entry which is preliminary data.</text>
</comment>
<dbReference type="Proteomes" id="UP000604046">
    <property type="component" value="Unassembled WGS sequence"/>
</dbReference>